<dbReference type="Proteomes" id="UP000812031">
    <property type="component" value="Unassembled WGS sequence"/>
</dbReference>
<sequence>MKNAFFLLVLAFISATAIAQNTVRREANFNLENKVAIQGFDPVAYFESNKAILGTKDISAELNGAIYYFSNEENKIVFLKNPSYYQPQFGGYCAYGTSEGHKAPIMPEAFTIVDNKLYLNYNLKVKEMWLKEQKERIVKANENWAKLTGINNLKILSHL</sequence>
<evidence type="ECO:0000256" key="1">
    <source>
        <dbReference type="SAM" id="SignalP"/>
    </source>
</evidence>
<proteinExistence type="predicted"/>
<dbReference type="RefSeq" id="WP_219317132.1">
    <property type="nucleotide sequence ID" value="NZ_JAHWYN010000006.1"/>
</dbReference>
<evidence type="ECO:0000313" key="3">
    <source>
        <dbReference type="Proteomes" id="UP000812031"/>
    </source>
</evidence>
<organism evidence="2 3">
    <name type="scientific">Flavobacterium taihuense</name>
    <dbReference type="NCBI Taxonomy" id="2857508"/>
    <lineage>
        <taxon>Bacteria</taxon>
        <taxon>Pseudomonadati</taxon>
        <taxon>Bacteroidota</taxon>
        <taxon>Flavobacteriia</taxon>
        <taxon>Flavobacteriales</taxon>
        <taxon>Flavobacteriaceae</taxon>
        <taxon>Flavobacterium</taxon>
    </lineage>
</organism>
<accession>A0ABS6XVF2</accession>
<comment type="caution">
    <text evidence="2">The sequence shown here is derived from an EMBL/GenBank/DDBJ whole genome shotgun (WGS) entry which is preliminary data.</text>
</comment>
<feature type="signal peptide" evidence="1">
    <location>
        <begin position="1"/>
        <end position="19"/>
    </location>
</feature>
<dbReference type="EMBL" id="JAHWYN010000006">
    <property type="protein sequence ID" value="MBW4360653.1"/>
    <property type="molecule type" value="Genomic_DNA"/>
</dbReference>
<reference evidence="2 3" key="1">
    <citation type="submission" date="2021-07" db="EMBL/GenBank/DDBJ databases">
        <title>Flavobacterium sp. nov. isolated from sediment on the Taihu Lake.</title>
        <authorList>
            <person name="Qu J.-H."/>
        </authorList>
    </citation>
    <scope>NUCLEOTIDE SEQUENCE [LARGE SCALE GENOMIC DNA]</scope>
    <source>
        <strain evidence="2 3">NAS39</strain>
    </source>
</reference>
<keyword evidence="1" id="KW-0732">Signal</keyword>
<feature type="chain" id="PRO_5046465458" evidence="1">
    <location>
        <begin position="20"/>
        <end position="159"/>
    </location>
</feature>
<name>A0ABS6XVF2_9FLAO</name>
<gene>
    <name evidence="2" type="ORF">KZH69_09180</name>
</gene>
<evidence type="ECO:0000313" key="2">
    <source>
        <dbReference type="EMBL" id="MBW4360653.1"/>
    </source>
</evidence>
<keyword evidence="3" id="KW-1185">Reference proteome</keyword>
<dbReference type="NCBIfam" id="NF041384">
    <property type="entry name" value="YHS_seleno_dom"/>
    <property type="match status" value="1"/>
</dbReference>
<protein>
    <submittedName>
        <fullName evidence="2">YHS domain protein</fullName>
    </submittedName>
</protein>